<sequence length="296" mass="31885">MVRHRRRRPEPRERMRRWWPVMTGVPVAVVALAGGYAFAAGGGPGLESALGGGSGSAGRRPADPVSARPADTDPRDGSRRLAEFTTGFKPGEARVTNIRLGAKAVDGHVVPAGGSFSFNKVVGPRSAARGYVPAPTIVGSRLVDDLGGGICQVSATLWNAVFEAGLSITKSHPHTLWMPEYPKGREAAVAWPSLDFVWRNDSAGPVRIRARVDGGSLTVSLWGTPKYEVKTVSSKRYALTRAGTFSDASRRCVPMPGGPGFQIDVYRTLSQHGRTIRRDRFHTVYQPEPKVTCTGR</sequence>
<gene>
    <name evidence="2" type="ORF">DZF91_38340</name>
</gene>
<evidence type="ECO:0008006" key="4">
    <source>
        <dbReference type="Google" id="ProtNLM"/>
    </source>
</evidence>
<reference evidence="2 3" key="1">
    <citation type="submission" date="2018-08" db="EMBL/GenBank/DDBJ databases">
        <title>Actinomadura jelena sp. nov., a novel Actinomycete isolated from soil in Chad.</title>
        <authorList>
            <person name="Shi L."/>
        </authorList>
    </citation>
    <scope>NUCLEOTIDE SEQUENCE [LARGE SCALE GENOMIC DNA]</scope>
    <source>
        <strain evidence="2 3">NEAU-G17</strain>
    </source>
</reference>
<dbReference type="PANTHER" id="PTHR35788">
    <property type="entry name" value="EXPORTED PROTEIN-RELATED"/>
    <property type="match status" value="1"/>
</dbReference>
<evidence type="ECO:0000313" key="3">
    <source>
        <dbReference type="Proteomes" id="UP000261811"/>
    </source>
</evidence>
<dbReference type="EMBL" id="QURH01001052">
    <property type="protein sequence ID" value="RFU36407.1"/>
    <property type="molecule type" value="Genomic_DNA"/>
</dbReference>
<protein>
    <recommendedName>
        <fullName evidence="4">VanW family protein</fullName>
    </recommendedName>
</protein>
<feature type="region of interest" description="Disordered" evidence="1">
    <location>
        <begin position="50"/>
        <end position="79"/>
    </location>
</feature>
<accession>A0A372J8U8</accession>
<keyword evidence="3" id="KW-1185">Reference proteome</keyword>
<organism evidence="2 3">
    <name type="scientific">Actinomadura logoneensis</name>
    <dbReference type="NCBI Taxonomy" id="2293572"/>
    <lineage>
        <taxon>Bacteria</taxon>
        <taxon>Bacillati</taxon>
        <taxon>Actinomycetota</taxon>
        <taxon>Actinomycetes</taxon>
        <taxon>Streptosporangiales</taxon>
        <taxon>Thermomonosporaceae</taxon>
        <taxon>Actinomadura</taxon>
    </lineage>
</organism>
<evidence type="ECO:0000256" key="1">
    <source>
        <dbReference type="SAM" id="MobiDB-lite"/>
    </source>
</evidence>
<dbReference type="PANTHER" id="PTHR35788:SF1">
    <property type="entry name" value="EXPORTED PROTEIN"/>
    <property type="match status" value="1"/>
</dbReference>
<dbReference type="Pfam" id="PF04294">
    <property type="entry name" value="VanW"/>
    <property type="match status" value="1"/>
</dbReference>
<proteinExistence type="predicted"/>
<dbReference type="AlphaFoldDB" id="A0A372J8U8"/>
<dbReference type="InterPro" id="IPR007391">
    <property type="entry name" value="Vancomycin_resist_VanW"/>
</dbReference>
<feature type="compositionally biased region" description="Basic and acidic residues" evidence="1">
    <location>
        <begin position="70"/>
        <end position="79"/>
    </location>
</feature>
<evidence type="ECO:0000313" key="2">
    <source>
        <dbReference type="EMBL" id="RFU36407.1"/>
    </source>
</evidence>
<dbReference type="InterPro" id="IPR052913">
    <property type="entry name" value="Glycopeptide_resist_protein"/>
</dbReference>
<comment type="caution">
    <text evidence="2">The sequence shown here is derived from an EMBL/GenBank/DDBJ whole genome shotgun (WGS) entry which is preliminary data.</text>
</comment>
<name>A0A372J8U8_9ACTN</name>
<dbReference type="Proteomes" id="UP000261811">
    <property type="component" value="Unassembled WGS sequence"/>
</dbReference>